<reference evidence="1" key="1">
    <citation type="submission" date="2020-03" db="EMBL/GenBank/DDBJ databases">
        <title>The deep terrestrial virosphere.</title>
        <authorList>
            <person name="Holmfeldt K."/>
            <person name="Nilsson E."/>
            <person name="Simone D."/>
            <person name="Lopez-Fernandez M."/>
            <person name="Wu X."/>
            <person name="de Brujin I."/>
            <person name="Lundin D."/>
            <person name="Andersson A."/>
            <person name="Bertilsson S."/>
            <person name="Dopson M."/>
        </authorList>
    </citation>
    <scope>NUCLEOTIDE SEQUENCE</scope>
    <source>
        <strain evidence="1">MM415B01289</strain>
    </source>
</reference>
<proteinExistence type="predicted"/>
<gene>
    <name evidence="1" type="ORF">MM415B01289_0004</name>
</gene>
<dbReference type="EMBL" id="MT141372">
    <property type="protein sequence ID" value="QJA59492.1"/>
    <property type="molecule type" value="Genomic_DNA"/>
</dbReference>
<sequence>MQGALILSRADIEGSSDIPLPADVRQGVSYYDGDRVGTMLWPILNTMSVTLSEDESSVDISEDTISSGISEDAILVNISEESLSPSVSEQSIEGSIGS</sequence>
<organism evidence="1">
    <name type="scientific">viral metagenome</name>
    <dbReference type="NCBI Taxonomy" id="1070528"/>
    <lineage>
        <taxon>unclassified sequences</taxon>
        <taxon>metagenomes</taxon>
        <taxon>organismal metagenomes</taxon>
    </lineage>
</organism>
<accession>A0A6M3ISR3</accession>
<protein>
    <submittedName>
        <fullName evidence="1">Uncharacterized protein</fullName>
    </submittedName>
</protein>
<name>A0A6M3ISR3_9ZZZZ</name>
<evidence type="ECO:0000313" key="1">
    <source>
        <dbReference type="EMBL" id="QJA59492.1"/>
    </source>
</evidence>
<dbReference type="AlphaFoldDB" id="A0A6M3ISR3"/>